<dbReference type="WBParaSite" id="GPLIN_000546400">
    <property type="protein sequence ID" value="GPLIN_000546400"/>
    <property type="gene ID" value="GPLIN_000546400"/>
</dbReference>
<feature type="compositionally biased region" description="Polar residues" evidence="1">
    <location>
        <begin position="9"/>
        <end position="18"/>
    </location>
</feature>
<feature type="compositionally biased region" description="Low complexity" evidence="1">
    <location>
        <begin position="55"/>
        <end position="66"/>
    </location>
</feature>
<evidence type="ECO:0000256" key="1">
    <source>
        <dbReference type="SAM" id="MobiDB-lite"/>
    </source>
</evidence>
<reference evidence="2" key="2">
    <citation type="submission" date="2014-05" db="EMBL/GenBank/DDBJ databases">
        <title>The genome and life-stage specific transcriptomes of Globodera pallida elucidate key aspects of plant parasitism by a cyst nematode.</title>
        <authorList>
            <person name="Cotton J.A."/>
            <person name="Lilley C.J."/>
            <person name="Jones L.M."/>
            <person name="Kikuchi T."/>
            <person name="Reid A.J."/>
            <person name="Thorpe P."/>
            <person name="Tsai I.J."/>
            <person name="Beasley H."/>
            <person name="Blok V."/>
            <person name="Cock P.J.A."/>
            <person name="Van den Akker S.E."/>
            <person name="Holroyd N."/>
            <person name="Hunt M."/>
            <person name="Mantelin S."/>
            <person name="Naghra H."/>
            <person name="Pain A."/>
            <person name="Palomares-Rius J.E."/>
            <person name="Zarowiecki M."/>
            <person name="Berriman M."/>
            <person name="Jones J.T."/>
            <person name="Urwin P.E."/>
        </authorList>
    </citation>
    <scope>NUCLEOTIDE SEQUENCE [LARGE SCALE GENOMIC DNA]</scope>
    <source>
        <strain evidence="2">Lindley</strain>
    </source>
</reference>
<dbReference type="InterPro" id="IPR003903">
    <property type="entry name" value="UIM_dom"/>
</dbReference>
<feature type="region of interest" description="Disordered" evidence="1">
    <location>
        <begin position="1"/>
        <end position="117"/>
    </location>
</feature>
<organism evidence="2 3">
    <name type="scientific">Globodera pallida</name>
    <name type="common">Potato cyst nematode worm</name>
    <name type="synonym">Heterodera pallida</name>
    <dbReference type="NCBI Taxonomy" id="36090"/>
    <lineage>
        <taxon>Eukaryota</taxon>
        <taxon>Metazoa</taxon>
        <taxon>Ecdysozoa</taxon>
        <taxon>Nematoda</taxon>
        <taxon>Chromadorea</taxon>
        <taxon>Rhabditida</taxon>
        <taxon>Tylenchina</taxon>
        <taxon>Tylenchomorpha</taxon>
        <taxon>Tylenchoidea</taxon>
        <taxon>Heteroderidae</taxon>
        <taxon>Heteroderinae</taxon>
        <taxon>Globodera</taxon>
    </lineage>
</organism>
<reference evidence="2" key="1">
    <citation type="submission" date="2013-12" db="EMBL/GenBank/DDBJ databases">
        <authorList>
            <person name="Aslett M."/>
        </authorList>
    </citation>
    <scope>NUCLEOTIDE SEQUENCE [LARGE SCALE GENOMIC DNA]</scope>
    <source>
        <strain evidence="2">Lindley</strain>
    </source>
</reference>
<name>A0A183BXX4_GLOPA</name>
<feature type="compositionally biased region" description="Polar residues" evidence="1">
    <location>
        <begin position="421"/>
        <end position="431"/>
    </location>
</feature>
<protein>
    <submittedName>
        <fullName evidence="3">Uncharacterized protein</fullName>
    </submittedName>
</protein>
<evidence type="ECO:0000313" key="3">
    <source>
        <dbReference type="WBParaSite" id="GPLIN_000546400"/>
    </source>
</evidence>
<evidence type="ECO:0000313" key="2">
    <source>
        <dbReference type="Proteomes" id="UP000050741"/>
    </source>
</evidence>
<feature type="compositionally biased region" description="Basic and acidic residues" evidence="1">
    <location>
        <begin position="87"/>
        <end position="100"/>
    </location>
</feature>
<feature type="compositionally biased region" description="Basic residues" evidence="1">
    <location>
        <begin position="408"/>
        <end position="418"/>
    </location>
</feature>
<keyword evidence="2" id="KW-1185">Reference proteome</keyword>
<dbReference type="AlphaFoldDB" id="A0A183BXX4"/>
<dbReference type="PROSITE" id="PS50330">
    <property type="entry name" value="UIM"/>
    <property type="match status" value="1"/>
</dbReference>
<feature type="region of interest" description="Disordered" evidence="1">
    <location>
        <begin position="388"/>
        <end position="431"/>
    </location>
</feature>
<reference evidence="3" key="3">
    <citation type="submission" date="2016-06" db="UniProtKB">
        <authorList>
            <consortium name="WormBaseParasite"/>
        </authorList>
    </citation>
    <scope>IDENTIFICATION</scope>
</reference>
<sequence length="431" mass="47684">MISREAAPITTSNSQNVLSSESEATSDSDSQTPTETLRDNQAASITTSNLQNVLSSESEATSESDSQTPTETLRDNQGPKNDSEDENIQKAIEESLKERNNATNDDDEQKTPMKQFELDEQLFEQAEIRPKPKSTSIDIQEDGLTDAELKALHRLNSNATPNKVLKHLNEASRAKVIQAFEHIHGNGAESSQMAENRLPARNEMPTRQELPNEADVLDDLEFVALEELIKGNEKVLSELNEKSMLKVLDAAKKLGEEKSSKTSDASSMKFSPYLDQYHWRNFLLEDDWDDDKTNHNYGDMSYPSISRSKSMAQHGGTLSAKSPLKGVLQAFQAAQFNRRGPGVPTNNEKLALGAQLRQMSIGKSREMPTASYGNTSQSDVDRGLLAKLIERSNHSDLGMHSATAQSKQAKKEKQKKGPFNKNLSESSTDSP</sequence>
<feature type="compositionally biased region" description="Low complexity" evidence="1">
    <location>
        <begin position="19"/>
        <end position="30"/>
    </location>
</feature>
<feature type="compositionally biased region" description="Polar residues" evidence="1">
    <location>
        <begin position="31"/>
        <end position="54"/>
    </location>
</feature>
<proteinExistence type="predicted"/>
<dbReference type="Proteomes" id="UP000050741">
    <property type="component" value="Unassembled WGS sequence"/>
</dbReference>
<accession>A0A183BXX4</accession>